<feature type="transmembrane region" description="Helical" evidence="6">
    <location>
        <begin position="333"/>
        <end position="352"/>
    </location>
</feature>
<keyword evidence="4 6" id="KW-1133">Transmembrane helix</keyword>
<feature type="non-terminal residue" evidence="9">
    <location>
        <position position="684"/>
    </location>
</feature>
<reference evidence="9" key="1">
    <citation type="submission" date="2020-10" db="EMBL/GenBank/DDBJ databases">
        <authorList>
            <person name="Gilroy R."/>
        </authorList>
    </citation>
    <scope>NUCLEOTIDE SEQUENCE</scope>
    <source>
        <strain evidence="9">ChiHjej12B11-7776</strain>
    </source>
</reference>
<evidence type="ECO:0000256" key="2">
    <source>
        <dbReference type="ARBA" id="ARBA00022475"/>
    </source>
</evidence>
<reference evidence="9" key="2">
    <citation type="journal article" date="2021" name="PeerJ">
        <title>Extensive microbial diversity within the chicken gut microbiome revealed by metagenomics and culture.</title>
        <authorList>
            <person name="Gilroy R."/>
            <person name="Ravi A."/>
            <person name="Getino M."/>
            <person name="Pursley I."/>
            <person name="Horton D.L."/>
            <person name="Alikhan N.F."/>
            <person name="Baker D."/>
            <person name="Gharbi K."/>
            <person name="Hall N."/>
            <person name="Watson M."/>
            <person name="Adriaenssens E.M."/>
            <person name="Foster-Nyarko E."/>
            <person name="Jarju S."/>
            <person name="Secka A."/>
            <person name="Antonio M."/>
            <person name="Oren A."/>
            <person name="Chaudhuri R.R."/>
            <person name="La Ragione R."/>
            <person name="Hildebrand F."/>
            <person name="Pallen M.J."/>
        </authorList>
    </citation>
    <scope>NUCLEOTIDE SEQUENCE</scope>
    <source>
        <strain evidence="9">ChiHjej12B11-7776</strain>
    </source>
</reference>
<dbReference type="PANTHER" id="PTHR30619">
    <property type="entry name" value="DNA INTERNALIZATION/COMPETENCE PROTEIN COMEC/REC2"/>
    <property type="match status" value="1"/>
</dbReference>
<evidence type="ECO:0000256" key="5">
    <source>
        <dbReference type="ARBA" id="ARBA00023136"/>
    </source>
</evidence>
<evidence type="ECO:0000259" key="8">
    <source>
        <dbReference type="Pfam" id="PF13567"/>
    </source>
</evidence>
<keyword evidence="2" id="KW-1003">Cell membrane</keyword>
<dbReference type="Pfam" id="PF13567">
    <property type="entry name" value="DUF4131"/>
    <property type="match status" value="1"/>
</dbReference>
<evidence type="ECO:0000256" key="6">
    <source>
        <dbReference type="SAM" id="Phobius"/>
    </source>
</evidence>
<comment type="subcellular location">
    <subcellularLocation>
        <location evidence="1">Cell membrane</location>
        <topology evidence="1">Multi-pass membrane protein</topology>
    </subcellularLocation>
</comment>
<feature type="transmembrane region" description="Helical" evidence="6">
    <location>
        <begin position="308"/>
        <end position="327"/>
    </location>
</feature>
<dbReference type="InterPro" id="IPR052159">
    <property type="entry name" value="Competence_DNA_uptake"/>
</dbReference>
<sequence>MKIINFRLSLVLCVAVIAGVISFHEFLFGNVWVVALCVGLPAAATVLCIAFKKKWWKALLVFTLFVAIGFADFAAVYHARGEDGFTSSKVTLTGRVTDIGRNGNAQNVLYIEDCRTEGGMLHGRVKVYVYDGEQFFTGQTITAEGQLEQVYAVQDRVDTLSVRNGVRYELRDVSILNTQEGELTLAEKVRRYVYDVTAEYMPKNADVAYALLTGDRNAMEQSKEQAFTSAGIIHLLVVSGLHVGFVVTVFGFLLRLLRLPVIVQLIILLFPLCFYGYVCDFAPSVQRAVIMAVCTYLCKIVRGRYDLLSSLCWAAVIILLFQPMYLFDVGFQLSAFSVFGIATVLRPISRALKERKMPKPINKLLSSLAVSFSCVAATFFVSAYYFGEVSVLGIFTNLIAIPLVMVSFIACMAGMLPWVFRYLLVVSDLLLQVVTRSAEFVESLQMVASVSAIAAGMAVSVPVLLAVGGYINVQKFKKPFYVCASLILVLCVVAALPQRQREGVKVFVGYEDNVVVASHGGHTALVGNFCDEYVTSYALQYAQRQGGEVTLYICSFSEAGVQAVKEVCSSCKVRAAYVLDGSGNDVLEDYFSNVGITLTRVFPNTQVGKGVSVQAVYDGSLCAAVVTAGDITVANVVAEGVAAQNFPSLRSDLDFCVINGSADSYAERGICTITHYQQYANGNF</sequence>
<feature type="transmembrane region" description="Helical" evidence="6">
    <location>
        <begin position="261"/>
        <end position="278"/>
    </location>
</feature>
<feature type="domain" description="DUF4131" evidence="8">
    <location>
        <begin position="31"/>
        <end position="150"/>
    </location>
</feature>
<dbReference type="AlphaFoldDB" id="A0A9D1MW55"/>
<comment type="caution">
    <text evidence="9">The sequence shown here is derived from an EMBL/GenBank/DDBJ whole genome shotgun (WGS) entry which is preliminary data.</text>
</comment>
<evidence type="ECO:0000256" key="1">
    <source>
        <dbReference type="ARBA" id="ARBA00004651"/>
    </source>
</evidence>
<name>A0A9D1MW55_9BACT</name>
<dbReference type="GO" id="GO:0005886">
    <property type="term" value="C:plasma membrane"/>
    <property type="evidence" value="ECO:0007669"/>
    <property type="project" value="UniProtKB-SubCell"/>
</dbReference>
<evidence type="ECO:0000256" key="3">
    <source>
        <dbReference type="ARBA" id="ARBA00022692"/>
    </source>
</evidence>
<protein>
    <submittedName>
        <fullName evidence="9">ComEC/Rec2 family competence protein</fullName>
    </submittedName>
</protein>
<feature type="transmembrane region" description="Helical" evidence="6">
    <location>
        <begin position="479"/>
        <end position="497"/>
    </location>
</feature>
<feature type="transmembrane region" description="Helical" evidence="6">
    <location>
        <begin position="32"/>
        <end position="51"/>
    </location>
</feature>
<dbReference type="NCBIfam" id="TIGR00360">
    <property type="entry name" value="ComEC_N-term"/>
    <property type="match status" value="1"/>
</dbReference>
<evidence type="ECO:0000313" key="9">
    <source>
        <dbReference type="EMBL" id="HIU90396.1"/>
    </source>
</evidence>
<feature type="transmembrane region" description="Helical" evidence="6">
    <location>
        <begin position="392"/>
        <end position="411"/>
    </location>
</feature>
<proteinExistence type="predicted"/>
<dbReference type="Pfam" id="PF03772">
    <property type="entry name" value="Competence"/>
    <property type="match status" value="1"/>
</dbReference>
<feature type="domain" description="ComEC/Rec2-related protein" evidence="7">
    <location>
        <begin position="211"/>
        <end position="461"/>
    </location>
</feature>
<feature type="transmembrane region" description="Helical" evidence="6">
    <location>
        <begin position="284"/>
        <end position="301"/>
    </location>
</feature>
<keyword evidence="3 6" id="KW-0812">Transmembrane</keyword>
<feature type="transmembrane region" description="Helical" evidence="6">
    <location>
        <begin position="418"/>
        <end position="434"/>
    </location>
</feature>
<dbReference type="PANTHER" id="PTHR30619:SF7">
    <property type="entry name" value="BETA-LACTAMASE DOMAIN PROTEIN"/>
    <property type="match status" value="1"/>
</dbReference>
<evidence type="ECO:0000313" key="10">
    <source>
        <dbReference type="Proteomes" id="UP000886852"/>
    </source>
</evidence>
<feature type="transmembrane region" description="Helical" evidence="6">
    <location>
        <begin position="58"/>
        <end position="79"/>
    </location>
</feature>
<feature type="transmembrane region" description="Helical" evidence="6">
    <location>
        <begin position="446"/>
        <end position="467"/>
    </location>
</feature>
<evidence type="ECO:0000256" key="4">
    <source>
        <dbReference type="ARBA" id="ARBA00022989"/>
    </source>
</evidence>
<dbReference type="InterPro" id="IPR004477">
    <property type="entry name" value="ComEC_N"/>
</dbReference>
<organism evidence="9 10">
    <name type="scientific">Candidatus Fimimonas merdipullorum</name>
    <dbReference type="NCBI Taxonomy" id="2840822"/>
    <lineage>
        <taxon>Bacteria</taxon>
        <taxon>Pseudomonadati</taxon>
        <taxon>Myxococcota</taxon>
        <taxon>Myxococcia</taxon>
        <taxon>Myxococcales</taxon>
        <taxon>Cystobacterineae</taxon>
        <taxon>Myxococcaceae</taxon>
        <taxon>Myxococcaceae incertae sedis</taxon>
        <taxon>Candidatus Fimimonas</taxon>
    </lineage>
</organism>
<dbReference type="InterPro" id="IPR025405">
    <property type="entry name" value="DUF4131"/>
</dbReference>
<keyword evidence="5 6" id="KW-0472">Membrane</keyword>
<dbReference type="Proteomes" id="UP000886852">
    <property type="component" value="Unassembled WGS sequence"/>
</dbReference>
<accession>A0A9D1MW55</accession>
<gene>
    <name evidence="9" type="ORF">IAC72_00070</name>
</gene>
<feature type="transmembrane region" description="Helical" evidence="6">
    <location>
        <begin position="364"/>
        <end position="386"/>
    </location>
</feature>
<dbReference type="EMBL" id="DVOC01000003">
    <property type="protein sequence ID" value="HIU90396.1"/>
    <property type="molecule type" value="Genomic_DNA"/>
</dbReference>
<feature type="transmembrane region" description="Helical" evidence="6">
    <location>
        <begin position="232"/>
        <end position="254"/>
    </location>
</feature>
<evidence type="ECO:0000259" key="7">
    <source>
        <dbReference type="Pfam" id="PF03772"/>
    </source>
</evidence>